<evidence type="ECO:0000256" key="1">
    <source>
        <dbReference type="ARBA" id="ARBA00010088"/>
    </source>
</evidence>
<dbReference type="Gene3D" id="3.40.50.1820">
    <property type="entry name" value="alpha/beta hydrolase"/>
    <property type="match status" value="1"/>
</dbReference>
<dbReference type="PANTHER" id="PTHR21661:SF39">
    <property type="entry name" value="HYDROLASE, PUTATIVE (AFU_ORTHOLOGUE AFUA_3G08960)-RELATED"/>
    <property type="match status" value="1"/>
</dbReference>
<protein>
    <submittedName>
        <fullName evidence="3">Putative epoxide hydrolase protein</fullName>
    </submittedName>
</protein>
<keyword evidence="2 3" id="KW-0378">Hydrolase</keyword>
<dbReference type="AlphaFoldDB" id="M7SLH2"/>
<keyword evidence="4" id="KW-1185">Reference proteome</keyword>
<dbReference type="SUPFAM" id="SSF53474">
    <property type="entry name" value="alpha/beta-Hydrolases"/>
    <property type="match status" value="1"/>
</dbReference>
<dbReference type="HOGENOM" id="CLU_128309_0_0_1"/>
<gene>
    <name evidence="3" type="ORF">UCREL1_7969</name>
</gene>
<dbReference type="GO" id="GO:0097176">
    <property type="term" value="P:epoxide metabolic process"/>
    <property type="evidence" value="ECO:0007669"/>
    <property type="project" value="TreeGrafter"/>
</dbReference>
<dbReference type="eggNOG" id="KOG2565">
    <property type="taxonomic scope" value="Eukaryota"/>
</dbReference>
<dbReference type="Proteomes" id="UP000012174">
    <property type="component" value="Unassembled WGS sequence"/>
</dbReference>
<dbReference type="GO" id="GO:0004301">
    <property type="term" value="F:epoxide hydrolase activity"/>
    <property type="evidence" value="ECO:0007669"/>
    <property type="project" value="TreeGrafter"/>
</dbReference>
<dbReference type="OMA" id="HENPQWH"/>
<dbReference type="PANTHER" id="PTHR21661">
    <property type="entry name" value="EPOXIDE HYDROLASE 1-RELATED"/>
    <property type="match status" value="1"/>
</dbReference>
<name>M7SLH2_EUTLA</name>
<evidence type="ECO:0000313" key="3">
    <source>
        <dbReference type="EMBL" id="EMR65047.1"/>
    </source>
</evidence>
<dbReference type="InterPro" id="IPR029058">
    <property type="entry name" value="AB_hydrolase_fold"/>
</dbReference>
<dbReference type="EMBL" id="KB706950">
    <property type="protein sequence ID" value="EMR65047.1"/>
    <property type="molecule type" value="Genomic_DNA"/>
</dbReference>
<evidence type="ECO:0000313" key="4">
    <source>
        <dbReference type="Proteomes" id="UP000012174"/>
    </source>
</evidence>
<dbReference type="OrthoDB" id="7130006at2759"/>
<dbReference type="STRING" id="1287681.M7SLH2"/>
<sequence>MERPNDIPEEYLDAADQAGVLRLEKFVAEGAAYAFEHRTRPATIGLVLSSSPLALLAWIGEKYLEWSGPNLSLDEILDAATLYWFTDTFPRSIFPYRNAGEPPSNLHGAEKYFLDVPLGYSCFPEDFAPTPVSWVKTTGNLVWYKRHEHGGHFAAMEEPEAFVEDVDDFVATVLKNGWQR</sequence>
<organism evidence="3 4">
    <name type="scientific">Eutypa lata (strain UCR-EL1)</name>
    <name type="common">Grapevine dieback disease fungus</name>
    <name type="synonym">Eutypa armeniacae</name>
    <dbReference type="NCBI Taxonomy" id="1287681"/>
    <lineage>
        <taxon>Eukaryota</taxon>
        <taxon>Fungi</taxon>
        <taxon>Dikarya</taxon>
        <taxon>Ascomycota</taxon>
        <taxon>Pezizomycotina</taxon>
        <taxon>Sordariomycetes</taxon>
        <taxon>Xylariomycetidae</taxon>
        <taxon>Xylariales</taxon>
        <taxon>Diatrypaceae</taxon>
        <taxon>Eutypa</taxon>
    </lineage>
</organism>
<accession>M7SLH2</accession>
<proteinExistence type="inferred from homology"/>
<reference evidence="4" key="1">
    <citation type="journal article" date="2013" name="Genome Announc.">
        <title>Draft genome sequence of the grapevine dieback fungus Eutypa lata UCR-EL1.</title>
        <authorList>
            <person name="Blanco-Ulate B."/>
            <person name="Rolshausen P.E."/>
            <person name="Cantu D."/>
        </authorList>
    </citation>
    <scope>NUCLEOTIDE SEQUENCE [LARGE SCALE GENOMIC DNA]</scope>
    <source>
        <strain evidence="4">UCR-EL1</strain>
    </source>
</reference>
<comment type="similarity">
    <text evidence="1">Belongs to the peptidase S33 family.</text>
</comment>
<dbReference type="KEGG" id="ela:UCREL1_7969"/>
<evidence type="ECO:0000256" key="2">
    <source>
        <dbReference type="ARBA" id="ARBA00022801"/>
    </source>
</evidence>